<gene>
    <name evidence="2" type="ORF">TGARI_272720A</name>
</gene>
<feature type="compositionally biased region" description="Polar residues" evidence="1">
    <location>
        <begin position="63"/>
        <end position="77"/>
    </location>
</feature>
<dbReference type="PANTHER" id="PTHR13491:SF0">
    <property type="entry name" value="ZINC FINGER CCHC DOMAIN-CONTAINING PROTEIN 10"/>
    <property type="match status" value="1"/>
</dbReference>
<name>A0A139Y650_TOXGO</name>
<dbReference type="Proteomes" id="UP000074247">
    <property type="component" value="Unassembled WGS sequence"/>
</dbReference>
<dbReference type="EMBL" id="AGQS02003793">
    <property type="protein sequence ID" value="KYF46503.1"/>
    <property type="molecule type" value="Genomic_DNA"/>
</dbReference>
<evidence type="ECO:0000313" key="2">
    <source>
        <dbReference type="EMBL" id="KYF46503.1"/>
    </source>
</evidence>
<comment type="caution">
    <text evidence="2">The sequence shown here is derived from an EMBL/GenBank/DDBJ whole genome shotgun (WGS) entry which is preliminary data.</text>
</comment>
<dbReference type="VEuPathDB" id="ToxoDB:TGARI_272720A"/>
<keyword evidence="2" id="KW-0808">Transferase</keyword>
<dbReference type="AlphaFoldDB" id="A0A139Y650"/>
<dbReference type="GO" id="GO:0004482">
    <property type="term" value="F:mRNA 5'-cap (guanine-N7-)-methyltransferase activity"/>
    <property type="evidence" value="ECO:0007669"/>
    <property type="project" value="UniProtKB-EC"/>
</dbReference>
<feature type="region of interest" description="Disordered" evidence="1">
    <location>
        <begin position="1"/>
        <end position="160"/>
    </location>
</feature>
<evidence type="ECO:0000256" key="1">
    <source>
        <dbReference type="SAM" id="MobiDB-lite"/>
    </source>
</evidence>
<dbReference type="InterPro" id="IPR039715">
    <property type="entry name" value="ZCCHC10"/>
</dbReference>
<protein>
    <submittedName>
        <fullName evidence="2">Methyltransferase domain-containing protein</fullName>
        <ecNumber evidence="2">2.1.1.56</ecNumber>
    </submittedName>
</protein>
<feature type="region of interest" description="Disordered" evidence="1">
    <location>
        <begin position="358"/>
        <end position="395"/>
    </location>
</feature>
<feature type="compositionally biased region" description="Basic and acidic residues" evidence="1">
    <location>
        <begin position="448"/>
        <end position="468"/>
    </location>
</feature>
<organism evidence="2 3">
    <name type="scientific">Toxoplasma gondii ARI</name>
    <dbReference type="NCBI Taxonomy" id="1074872"/>
    <lineage>
        <taxon>Eukaryota</taxon>
        <taxon>Sar</taxon>
        <taxon>Alveolata</taxon>
        <taxon>Apicomplexa</taxon>
        <taxon>Conoidasida</taxon>
        <taxon>Coccidia</taxon>
        <taxon>Eucoccidiorida</taxon>
        <taxon>Eimeriorina</taxon>
        <taxon>Sarcocystidae</taxon>
        <taxon>Toxoplasma</taxon>
    </lineage>
</organism>
<feature type="compositionally biased region" description="Basic and acidic residues" evidence="1">
    <location>
        <begin position="495"/>
        <end position="505"/>
    </location>
</feature>
<accession>A0A139Y650</accession>
<evidence type="ECO:0000313" key="3">
    <source>
        <dbReference type="Proteomes" id="UP000074247"/>
    </source>
</evidence>
<reference evidence="2 3" key="1">
    <citation type="journal article" date="2016" name="Nat. Commun.">
        <title>Local admixture of amplified and diversified secreted pathogenesis determinants shapes mosaic Toxoplasma gondii genomes.</title>
        <authorList>
            <person name="Lorenzi H."/>
            <person name="Khan A."/>
            <person name="Behnke M.S."/>
            <person name="Namasivayam S."/>
            <person name="Swapna L.S."/>
            <person name="Hadjithomas M."/>
            <person name="Karamycheva S."/>
            <person name="Pinney D."/>
            <person name="Brunk B.P."/>
            <person name="Ajioka J.W."/>
            <person name="Ajzenberg D."/>
            <person name="Boothroyd J.C."/>
            <person name="Boyle J.P."/>
            <person name="Darde M.L."/>
            <person name="Diaz-Miranda M.A."/>
            <person name="Dubey J.P."/>
            <person name="Fritz H.M."/>
            <person name="Gennari S.M."/>
            <person name="Gregory B.D."/>
            <person name="Kim K."/>
            <person name="Saeij J.P."/>
            <person name="Su C."/>
            <person name="White M.W."/>
            <person name="Zhu X.Q."/>
            <person name="Howe D.K."/>
            <person name="Rosenthal B.M."/>
            <person name="Grigg M.E."/>
            <person name="Parkinson J."/>
            <person name="Liu L."/>
            <person name="Kissinger J.C."/>
            <person name="Roos D.S."/>
            <person name="Sibley L.D."/>
        </authorList>
    </citation>
    <scope>NUCLEOTIDE SEQUENCE [LARGE SCALE GENOMIC DNA]</scope>
    <source>
        <strain evidence="2 3">ARI</strain>
    </source>
</reference>
<keyword evidence="2" id="KW-0489">Methyltransferase</keyword>
<feature type="compositionally biased region" description="Polar residues" evidence="1">
    <location>
        <begin position="38"/>
        <end position="54"/>
    </location>
</feature>
<feature type="compositionally biased region" description="Low complexity" evidence="1">
    <location>
        <begin position="201"/>
        <end position="245"/>
    </location>
</feature>
<proteinExistence type="predicted"/>
<feature type="compositionally biased region" description="Basic and acidic residues" evidence="1">
    <location>
        <begin position="363"/>
        <end position="376"/>
    </location>
</feature>
<sequence length="815" mass="87525">MPPGFQPTRGAASRSAWGATPSPFAEPEEHEERKGDTSSDFSQQKMSQISSRIAASTDPPNAGLSTIAGNPASSVQTVPFDGEEAPHPQSHAFLQNTSASASSSFSSSASSSSSSSSSSDSSSSSSSSSDVLPVAVASSPRRGSVLLSRFGTPSSGRLLPGVRLLSYDPTVEGCVEAFLAECCDASRQTNPVSRHPESYQSSSSSSSPSLSPSLSSPSSSSASSSSASSSSSSSSSPSSSSSSSSVDPPSRPAPRGFGEETRQELVVSVSVGSLVGKLSGWKVNLPVALETMLEEQVDLDVMFQPWEANGQSRAGVAGDEGRAAPEGERKLSLQRLLQRLLQAKRKAYALRPSRRHYQIVDTLKGDSGGDKSDPQQRRRPQQQGRSDEEAEEGLGAGRVLRYRLVSEADLEEPDEDMVPQGAREEKVGDRIVGETDGNTAATQPAKETGNKGDREVQPAEKKEERGELISEASAVQRDSGAQEKESVNALGARTEAAKLREEHTTAKRNKRGRQPTRVEVVERIPLGARLIYRPRSDNHIRLSAESEIATLYTPRLERSLSKVPKLETQIATSSETDGASGPRSEASAGGEENTEHSSGETACLREEVIQRAWVTQDVWELPPVDWSRQESPHRPRWRLVVTEEGEVADCRTPAPTLLLAGGAWRGRGGKPSRALGQLPGGLGRKAPGVNAAEDAKQDRDAEEHIADDVDRYEETKKVYVHLEICGGALQRQLERRQRGQRNAFGALALLIFENAQVLAKWIDEINGDFGGSGGPFYFPNHMGDVVHAVQKHYNQRRLVSAGRSRIGGLRIHNNQ</sequence>
<dbReference type="EC" id="2.1.1.56" evidence="2"/>
<feature type="region of interest" description="Disordered" evidence="1">
    <location>
        <begin position="569"/>
        <end position="601"/>
    </location>
</feature>
<feature type="compositionally biased region" description="Basic and acidic residues" evidence="1">
    <location>
        <begin position="422"/>
        <end position="433"/>
    </location>
</feature>
<feature type="region of interest" description="Disordered" evidence="1">
    <location>
        <begin position="189"/>
        <end position="259"/>
    </location>
</feature>
<feature type="region of interest" description="Disordered" evidence="1">
    <location>
        <begin position="408"/>
        <end position="515"/>
    </location>
</feature>
<feature type="non-terminal residue" evidence="2">
    <location>
        <position position="815"/>
    </location>
</feature>
<feature type="compositionally biased region" description="Acidic residues" evidence="1">
    <location>
        <begin position="408"/>
        <end position="417"/>
    </location>
</feature>
<dbReference type="PANTHER" id="PTHR13491">
    <property type="entry name" value="ZCCHC10 PROTEIN"/>
    <property type="match status" value="1"/>
</dbReference>
<feature type="compositionally biased region" description="Low complexity" evidence="1">
    <location>
        <begin position="98"/>
        <end position="129"/>
    </location>
</feature>